<gene>
    <name evidence="2" type="ORF">E2C01_046984</name>
</gene>
<sequence length="64" mass="7015">MTLAVRSTATHSFPNSDLGGRTDVHDLRLTARSITPSHRHAAPLSQGRRVGRHVATRTHKAHGR</sequence>
<evidence type="ECO:0000256" key="1">
    <source>
        <dbReference type="SAM" id="MobiDB-lite"/>
    </source>
</evidence>
<evidence type="ECO:0000313" key="2">
    <source>
        <dbReference type="EMBL" id="MPC53099.1"/>
    </source>
</evidence>
<dbReference type="EMBL" id="VSRR010011381">
    <property type="protein sequence ID" value="MPC53099.1"/>
    <property type="molecule type" value="Genomic_DNA"/>
</dbReference>
<feature type="region of interest" description="Disordered" evidence="1">
    <location>
        <begin position="1"/>
        <end position="24"/>
    </location>
</feature>
<feature type="compositionally biased region" description="Polar residues" evidence="1">
    <location>
        <begin position="1"/>
        <end position="15"/>
    </location>
</feature>
<name>A0A5B7G684_PORTR</name>
<feature type="compositionally biased region" description="Basic residues" evidence="1">
    <location>
        <begin position="49"/>
        <end position="64"/>
    </location>
</feature>
<evidence type="ECO:0000313" key="3">
    <source>
        <dbReference type="Proteomes" id="UP000324222"/>
    </source>
</evidence>
<dbReference type="AlphaFoldDB" id="A0A5B7G684"/>
<reference evidence="2 3" key="1">
    <citation type="submission" date="2019-05" db="EMBL/GenBank/DDBJ databases">
        <title>Another draft genome of Portunus trituberculatus and its Hox gene families provides insights of decapod evolution.</title>
        <authorList>
            <person name="Jeong J.-H."/>
            <person name="Song I."/>
            <person name="Kim S."/>
            <person name="Choi T."/>
            <person name="Kim D."/>
            <person name="Ryu S."/>
            <person name="Kim W."/>
        </authorList>
    </citation>
    <scope>NUCLEOTIDE SEQUENCE [LARGE SCALE GENOMIC DNA]</scope>
    <source>
        <tissue evidence="2">Muscle</tissue>
    </source>
</reference>
<organism evidence="2 3">
    <name type="scientific">Portunus trituberculatus</name>
    <name type="common">Swimming crab</name>
    <name type="synonym">Neptunus trituberculatus</name>
    <dbReference type="NCBI Taxonomy" id="210409"/>
    <lineage>
        <taxon>Eukaryota</taxon>
        <taxon>Metazoa</taxon>
        <taxon>Ecdysozoa</taxon>
        <taxon>Arthropoda</taxon>
        <taxon>Crustacea</taxon>
        <taxon>Multicrustacea</taxon>
        <taxon>Malacostraca</taxon>
        <taxon>Eumalacostraca</taxon>
        <taxon>Eucarida</taxon>
        <taxon>Decapoda</taxon>
        <taxon>Pleocyemata</taxon>
        <taxon>Brachyura</taxon>
        <taxon>Eubrachyura</taxon>
        <taxon>Portunoidea</taxon>
        <taxon>Portunidae</taxon>
        <taxon>Portuninae</taxon>
        <taxon>Portunus</taxon>
    </lineage>
</organism>
<feature type="region of interest" description="Disordered" evidence="1">
    <location>
        <begin position="37"/>
        <end position="64"/>
    </location>
</feature>
<proteinExistence type="predicted"/>
<comment type="caution">
    <text evidence="2">The sequence shown here is derived from an EMBL/GenBank/DDBJ whole genome shotgun (WGS) entry which is preliminary data.</text>
</comment>
<keyword evidence="3" id="KW-1185">Reference proteome</keyword>
<protein>
    <submittedName>
        <fullName evidence="2">Uncharacterized protein</fullName>
    </submittedName>
</protein>
<accession>A0A5B7G684</accession>
<dbReference type="Proteomes" id="UP000324222">
    <property type="component" value="Unassembled WGS sequence"/>
</dbReference>